<name>A0A6A4B6F2_9STRA</name>
<organism evidence="3 5">
    <name type="scientific">Phytophthora rubi</name>
    <dbReference type="NCBI Taxonomy" id="129364"/>
    <lineage>
        <taxon>Eukaryota</taxon>
        <taxon>Sar</taxon>
        <taxon>Stramenopiles</taxon>
        <taxon>Oomycota</taxon>
        <taxon>Peronosporomycetes</taxon>
        <taxon>Peronosporales</taxon>
        <taxon>Peronosporaceae</taxon>
        <taxon>Phytophthora</taxon>
    </lineage>
</organism>
<gene>
    <name evidence="2" type="ORF">PR001_g29855</name>
    <name evidence="1" type="ORF">PR002_g32247</name>
    <name evidence="3" type="ORF">PR003_g30990</name>
</gene>
<dbReference type="AlphaFoldDB" id="A0A6A4B6F2"/>
<dbReference type="EMBL" id="QXFT01006145">
    <property type="protein sequence ID" value="KAE9269946.1"/>
    <property type="molecule type" value="Genomic_DNA"/>
</dbReference>
<reference evidence="3 5" key="1">
    <citation type="submission" date="2018-08" db="EMBL/GenBank/DDBJ databases">
        <title>Genomic investigation of the strawberry pathogen Phytophthora fragariae indicates pathogenicity is determined by transcriptional variation in three key races.</title>
        <authorList>
            <person name="Adams T.M."/>
            <person name="Armitage A.D."/>
            <person name="Sobczyk M.K."/>
            <person name="Bates H.J."/>
            <person name="Dunwell J.M."/>
            <person name="Nellist C.F."/>
            <person name="Harrison R.J."/>
        </authorList>
    </citation>
    <scope>NUCLEOTIDE SEQUENCE [LARGE SCALE GENOMIC DNA]</scope>
    <source>
        <strain evidence="2 4">SCRP249</strain>
        <strain evidence="1 6">SCRP324</strain>
        <strain evidence="3 5">SCRP333</strain>
    </source>
</reference>
<evidence type="ECO:0000313" key="6">
    <source>
        <dbReference type="Proteomes" id="UP000435112"/>
    </source>
</evidence>
<dbReference type="Proteomes" id="UP000429607">
    <property type="component" value="Unassembled WGS sequence"/>
</dbReference>
<dbReference type="Proteomes" id="UP000435112">
    <property type="component" value="Unassembled WGS sequence"/>
</dbReference>
<evidence type="ECO:0000313" key="2">
    <source>
        <dbReference type="EMBL" id="KAE8962001.1"/>
    </source>
</evidence>
<comment type="caution">
    <text evidence="3">The sequence shown here is derived from an EMBL/GenBank/DDBJ whole genome shotgun (WGS) entry which is preliminary data.</text>
</comment>
<keyword evidence="5" id="KW-1185">Reference proteome</keyword>
<protein>
    <submittedName>
        <fullName evidence="3">Uncharacterized protein</fullName>
    </submittedName>
</protein>
<evidence type="ECO:0000313" key="3">
    <source>
        <dbReference type="EMBL" id="KAE9269946.1"/>
    </source>
</evidence>
<proteinExistence type="predicted"/>
<evidence type="ECO:0000313" key="1">
    <source>
        <dbReference type="EMBL" id="KAE8953868.1"/>
    </source>
</evidence>
<evidence type="ECO:0000313" key="4">
    <source>
        <dbReference type="Proteomes" id="UP000429607"/>
    </source>
</evidence>
<dbReference type="Proteomes" id="UP000434957">
    <property type="component" value="Unassembled WGS sequence"/>
</dbReference>
<accession>A0A6A4B6F2</accession>
<dbReference type="EMBL" id="QXFV01006253">
    <property type="protein sequence ID" value="KAE8962001.1"/>
    <property type="molecule type" value="Genomic_DNA"/>
</dbReference>
<sequence>MRIKDYKQKHKQQNTANRMILTARIVKRGALLVVEQRATNVEGDVTIDGNQRLSQRRHR</sequence>
<evidence type="ECO:0000313" key="5">
    <source>
        <dbReference type="Proteomes" id="UP000434957"/>
    </source>
</evidence>
<dbReference type="EMBL" id="QXFU01010232">
    <property type="protein sequence ID" value="KAE8953868.1"/>
    <property type="molecule type" value="Genomic_DNA"/>
</dbReference>